<dbReference type="EMBL" id="JPQU01000015">
    <property type="protein sequence ID" value="KFE57796.1"/>
    <property type="molecule type" value="Genomic_DNA"/>
</dbReference>
<keyword evidence="3" id="KW-0282">Flagellum</keyword>
<reference evidence="3 4" key="1">
    <citation type="submission" date="2014-07" db="EMBL/GenBank/DDBJ databases">
        <title>Draft Genome Sequences of Environmental Pseudomonas syringae strains.</title>
        <authorList>
            <person name="Baltrus D.A."/>
            <person name="Berge O."/>
            <person name="Morris C."/>
        </authorList>
    </citation>
    <scope>NUCLEOTIDE SEQUENCE [LARGE SCALE GENOMIC DNA]</scope>
    <source>
        <strain evidence="3 4">GAW0119</strain>
    </source>
</reference>
<dbReference type="CDD" id="cd17470">
    <property type="entry name" value="T3SS_Flik_C"/>
    <property type="match status" value="1"/>
</dbReference>
<proteinExistence type="predicted"/>
<name>A0A085VQT3_PSESX</name>
<dbReference type="PANTHER" id="PTHR37533">
    <property type="entry name" value="FLAGELLAR HOOK-LENGTH CONTROL PROTEIN"/>
    <property type="match status" value="1"/>
</dbReference>
<dbReference type="OrthoDB" id="1792985at2"/>
<feature type="compositionally biased region" description="Gly residues" evidence="1">
    <location>
        <begin position="426"/>
        <end position="437"/>
    </location>
</feature>
<dbReference type="InterPro" id="IPR038610">
    <property type="entry name" value="FliK-like_C_sf"/>
</dbReference>
<evidence type="ECO:0000256" key="1">
    <source>
        <dbReference type="SAM" id="MobiDB-lite"/>
    </source>
</evidence>
<dbReference type="Proteomes" id="UP000028631">
    <property type="component" value="Unassembled WGS sequence"/>
</dbReference>
<feature type="compositionally biased region" description="Polar residues" evidence="1">
    <location>
        <begin position="81"/>
        <end position="96"/>
    </location>
</feature>
<keyword evidence="4" id="KW-1185">Reference proteome</keyword>
<comment type="caution">
    <text evidence="3">The sequence shown here is derived from an EMBL/GenBank/DDBJ whole genome shotgun (WGS) entry which is preliminary data.</text>
</comment>
<evidence type="ECO:0000313" key="3">
    <source>
        <dbReference type="EMBL" id="KFE57796.1"/>
    </source>
</evidence>
<feature type="domain" description="Flagellar hook-length control protein-like C-terminal" evidence="2">
    <location>
        <begin position="329"/>
        <end position="412"/>
    </location>
</feature>
<dbReference type="InterPro" id="IPR052563">
    <property type="entry name" value="FliK"/>
</dbReference>
<organism evidence="3 4">
    <name type="scientific">Pseudomonas syringae</name>
    <dbReference type="NCBI Taxonomy" id="317"/>
    <lineage>
        <taxon>Bacteria</taxon>
        <taxon>Pseudomonadati</taxon>
        <taxon>Pseudomonadota</taxon>
        <taxon>Gammaproteobacteria</taxon>
        <taxon>Pseudomonadales</taxon>
        <taxon>Pseudomonadaceae</taxon>
        <taxon>Pseudomonas</taxon>
    </lineage>
</organism>
<gene>
    <name evidence="3" type="ORF">IV01_01670</name>
</gene>
<feature type="region of interest" description="Disordered" evidence="1">
    <location>
        <begin position="1"/>
        <end position="137"/>
    </location>
</feature>
<dbReference type="Gene3D" id="3.30.750.140">
    <property type="match status" value="1"/>
</dbReference>
<protein>
    <submittedName>
        <fullName evidence="3">Flagellar hook-length control protein</fullName>
    </submittedName>
</protein>
<feature type="region of interest" description="Disordered" evidence="1">
    <location>
        <begin position="407"/>
        <end position="455"/>
    </location>
</feature>
<dbReference type="RefSeq" id="WP_032625396.1">
    <property type="nucleotide sequence ID" value="NZ_JPQU01000015.1"/>
</dbReference>
<sequence>MPLAPNALLQTNATAATKTTSVSNQTKAADNRGDDRSSFSDVYAKQAEAKSAARDDAPVKSRSAVDKDKQVADKGTKSADDTTGTDQTSVADSGNSLPVDPAAAAVSDDADKASDEATDASMLQAATPELPVDPALDPTLQALASQVTAAPVLEKPVVDAAPADAKTLAAIAPATTPSAPVAVEEPFDPNADPLEGLPALQFALESQAAKAQNAHAASNSGKSAKAGELTTDQTQNLANNLAALDDQAPVVDPASTESSDKSFDGLLDGGLKDNKAAAGETRVDNFADRLAAMSQAAQQARNTVAPTSVPLINQPLAMHQSGWSEGVVDRVMYLSSQNLKSADIQLEPAELGRLDIRINMAPDQQTQVTFMSAHIGVREALESQMSRLRDSFTQQGLGQVDVNVSDQSRNQQGQAEQQASNTRGTGNNGSGSNGGVDGATDGSSSDPAIAVSQPAARVIGTSEIDYYA</sequence>
<dbReference type="InterPro" id="IPR021136">
    <property type="entry name" value="Flagellar_hook_control-like_C"/>
</dbReference>
<feature type="compositionally biased region" description="Basic and acidic residues" evidence="1">
    <location>
        <begin position="47"/>
        <end position="80"/>
    </location>
</feature>
<keyword evidence="3" id="KW-0969">Cilium</keyword>
<evidence type="ECO:0000313" key="4">
    <source>
        <dbReference type="Proteomes" id="UP000028631"/>
    </source>
</evidence>
<dbReference type="PANTHER" id="PTHR37533:SF2">
    <property type="entry name" value="FLAGELLAR HOOK-LENGTH CONTROL PROTEIN"/>
    <property type="match status" value="1"/>
</dbReference>
<accession>A0A085VQT3</accession>
<feature type="compositionally biased region" description="Polar residues" evidence="1">
    <location>
        <begin position="407"/>
        <end position="419"/>
    </location>
</feature>
<dbReference type="Pfam" id="PF02120">
    <property type="entry name" value="Flg_hook"/>
    <property type="match status" value="1"/>
</dbReference>
<dbReference type="AlphaFoldDB" id="A0A085VQT3"/>
<keyword evidence="3" id="KW-0966">Cell projection</keyword>
<evidence type="ECO:0000259" key="2">
    <source>
        <dbReference type="Pfam" id="PF02120"/>
    </source>
</evidence>
<feature type="compositionally biased region" description="Basic and acidic residues" evidence="1">
    <location>
        <begin position="29"/>
        <end position="38"/>
    </location>
</feature>
<dbReference type="PATRIC" id="fig|317.175.peg.358"/>
<feature type="compositionally biased region" description="Low complexity" evidence="1">
    <location>
        <begin position="1"/>
        <end position="20"/>
    </location>
</feature>